<gene>
    <name evidence="2" type="ORF">ACFOUR_12780</name>
</gene>
<protein>
    <submittedName>
        <fullName evidence="2">GH-E family nuclease</fullName>
    </submittedName>
</protein>
<dbReference type="InterPro" id="IPR026835">
    <property type="entry name" value="YqcG_C"/>
</dbReference>
<dbReference type="RefSeq" id="WP_382274490.1">
    <property type="nucleotide sequence ID" value="NZ_JBHSAQ010000010.1"/>
</dbReference>
<organism evidence="2 3">
    <name type="scientific">Halovivax cerinus</name>
    <dbReference type="NCBI Taxonomy" id="1487865"/>
    <lineage>
        <taxon>Archaea</taxon>
        <taxon>Methanobacteriati</taxon>
        <taxon>Methanobacteriota</taxon>
        <taxon>Stenosarchaea group</taxon>
        <taxon>Halobacteria</taxon>
        <taxon>Halobacteriales</taxon>
        <taxon>Natrialbaceae</taxon>
        <taxon>Halovivax</taxon>
    </lineage>
</organism>
<name>A0ABD5NQC2_9EURY</name>
<evidence type="ECO:0000259" key="1">
    <source>
        <dbReference type="Pfam" id="PF14410"/>
    </source>
</evidence>
<feature type="domain" description="Toxin YqcG C-terminal" evidence="1">
    <location>
        <begin position="25"/>
        <end position="64"/>
    </location>
</feature>
<keyword evidence="3" id="KW-1185">Reference proteome</keyword>
<evidence type="ECO:0000313" key="3">
    <source>
        <dbReference type="Proteomes" id="UP001595846"/>
    </source>
</evidence>
<sequence>MEHRPPYAPGQVEAVWQRAKEESPDGKVRDPNSGDILTWERLKTRGDQWHMGHKEGHEYRYLLE</sequence>
<accession>A0ABD5NQC2</accession>
<dbReference type="Pfam" id="PF14410">
    <property type="entry name" value="GH-E"/>
    <property type="match status" value="1"/>
</dbReference>
<proteinExistence type="predicted"/>
<evidence type="ECO:0000313" key="2">
    <source>
        <dbReference type="EMBL" id="MFC3959233.1"/>
    </source>
</evidence>
<dbReference type="EMBL" id="JBHSAQ010000010">
    <property type="protein sequence ID" value="MFC3959233.1"/>
    <property type="molecule type" value="Genomic_DNA"/>
</dbReference>
<reference evidence="2 3" key="1">
    <citation type="journal article" date="2019" name="Int. J. Syst. Evol. Microbiol.">
        <title>The Global Catalogue of Microorganisms (GCM) 10K type strain sequencing project: providing services to taxonomists for standard genome sequencing and annotation.</title>
        <authorList>
            <consortium name="The Broad Institute Genomics Platform"/>
            <consortium name="The Broad Institute Genome Sequencing Center for Infectious Disease"/>
            <person name="Wu L."/>
            <person name="Ma J."/>
        </authorList>
    </citation>
    <scope>NUCLEOTIDE SEQUENCE [LARGE SCALE GENOMIC DNA]</scope>
    <source>
        <strain evidence="2 3">IBRC-M 10256</strain>
    </source>
</reference>
<dbReference type="Proteomes" id="UP001595846">
    <property type="component" value="Unassembled WGS sequence"/>
</dbReference>
<comment type="caution">
    <text evidence="2">The sequence shown here is derived from an EMBL/GenBank/DDBJ whole genome shotgun (WGS) entry which is preliminary data.</text>
</comment>
<dbReference type="AlphaFoldDB" id="A0ABD5NQC2"/>